<protein>
    <submittedName>
        <fullName evidence="11">MFS transporter, DHA1 family, bicyclomycin/chloramphenicol resistance protein</fullName>
    </submittedName>
</protein>
<evidence type="ECO:0000256" key="8">
    <source>
        <dbReference type="SAM" id="MobiDB-lite"/>
    </source>
</evidence>
<feature type="transmembrane region" description="Helical" evidence="9">
    <location>
        <begin position="106"/>
        <end position="128"/>
    </location>
</feature>
<dbReference type="InterPro" id="IPR020846">
    <property type="entry name" value="MFS_dom"/>
</dbReference>
<keyword evidence="3" id="KW-0813">Transport</keyword>
<feature type="domain" description="Major facilitator superfamily (MFS) profile" evidence="10">
    <location>
        <begin position="39"/>
        <end position="422"/>
    </location>
</feature>
<evidence type="ECO:0000256" key="2">
    <source>
        <dbReference type="ARBA" id="ARBA00006236"/>
    </source>
</evidence>
<keyword evidence="12" id="KW-1185">Reference proteome</keyword>
<keyword evidence="4" id="KW-1003">Cell membrane</keyword>
<dbReference type="SUPFAM" id="SSF103473">
    <property type="entry name" value="MFS general substrate transporter"/>
    <property type="match status" value="1"/>
</dbReference>
<dbReference type="PANTHER" id="PTHR42718:SF46">
    <property type="entry name" value="BLR6921 PROTEIN"/>
    <property type="match status" value="1"/>
</dbReference>
<sequence length="422" mass="42930">MTTTTTPPPEARRTGPDRGDGRSEAATRGDRAAHVPLGVLVSVTALTMIAPLATDMYVPAFPLVVQDLGTTATSLQLTLTTYFVGMALGQLLGGPLSDQLGRRRPLLSALALMVVASLGCAVSPTVAALTAARFVQGLAGGWAMVIARSVVVDLASGPTLVRSLNLVQGVAGVAPVLGPLLGAALLEHSGWRTSFWLLVAWSAVMIVVVRLVLPETLPTRHRSSGGLRHLRDAGARVLRTRRFTAHLVVMSLSMGVVFAYVAASAFVLQSMNGLTPTQYSLVFAANAVGLMAATLVSARLAGRVPTTLVVAVGLAATGAAGVLLLVGAAWFDMPLWAALPGFFVLMTAQGLIGPNAGALASGAVPDDPGTGSALLGFVQWSTAGLVAPVAGAGGAATAVPMALMVLAMVLVSAAALRSATRP</sequence>
<proteinExistence type="inferred from homology"/>
<dbReference type="CDD" id="cd17320">
    <property type="entry name" value="MFS_MdfA_MDR_like"/>
    <property type="match status" value="1"/>
</dbReference>
<dbReference type="OrthoDB" id="9814303at2"/>
<evidence type="ECO:0000256" key="1">
    <source>
        <dbReference type="ARBA" id="ARBA00004651"/>
    </source>
</evidence>
<feature type="transmembrane region" description="Helical" evidence="9">
    <location>
        <begin position="164"/>
        <end position="183"/>
    </location>
</feature>
<dbReference type="PROSITE" id="PS00216">
    <property type="entry name" value="SUGAR_TRANSPORT_1"/>
    <property type="match status" value="1"/>
</dbReference>
<comment type="similarity">
    <text evidence="2">Belongs to the major facilitator superfamily. Bcr/CmlA family.</text>
</comment>
<dbReference type="InterPro" id="IPR011701">
    <property type="entry name" value="MFS"/>
</dbReference>
<evidence type="ECO:0000256" key="4">
    <source>
        <dbReference type="ARBA" id="ARBA00022475"/>
    </source>
</evidence>
<name>A0A1H1U8U9_9ACTN</name>
<feature type="transmembrane region" description="Helical" evidence="9">
    <location>
        <begin position="32"/>
        <end position="53"/>
    </location>
</feature>
<organism evidence="11 12">
    <name type="scientific">Nocardioides scoriae</name>
    <dbReference type="NCBI Taxonomy" id="642780"/>
    <lineage>
        <taxon>Bacteria</taxon>
        <taxon>Bacillati</taxon>
        <taxon>Actinomycetota</taxon>
        <taxon>Actinomycetes</taxon>
        <taxon>Propionibacteriales</taxon>
        <taxon>Nocardioidaceae</taxon>
        <taxon>Nocardioides</taxon>
    </lineage>
</organism>
<keyword evidence="7 9" id="KW-0472">Membrane</keyword>
<feature type="transmembrane region" description="Helical" evidence="9">
    <location>
        <begin position="245"/>
        <end position="267"/>
    </location>
</feature>
<dbReference type="AlphaFoldDB" id="A0A1H1U8U9"/>
<feature type="transmembrane region" description="Helical" evidence="9">
    <location>
        <begin position="134"/>
        <end position="152"/>
    </location>
</feature>
<feature type="transmembrane region" description="Helical" evidence="9">
    <location>
        <begin position="279"/>
        <end position="301"/>
    </location>
</feature>
<dbReference type="Proteomes" id="UP000198859">
    <property type="component" value="Chromosome I"/>
</dbReference>
<accession>A0A1H1U8U9</accession>
<dbReference type="Pfam" id="PF07690">
    <property type="entry name" value="MFS_1"/>
    <property type="match status" value="1"/>
</dbReference>
<evidence type="ECO:0000256" key="6">
    <source>
        <dbReference type="ARBA" id="ARBA00022989"/>
    </source>
</evidence>
<dbReference type="InterPro" id="IPR036259">
    <property type="entry name" value="MFS_trans_sf"/>
</dbReference>
<keyword evidence="6 9" id="KW-1133">Transmembrane helix</keyword>
<feature type="transmembrane region" description="Helical" evidence="9">
    <location>
        <begin position="308"/>
        <end position="331"/>
    </location>
</feature>
<reference evidence="12" key="1">
    <citation type="submission" date="2016-10" db="EMBL/GenBank/DDBJ databases">
        <authorList>
            <person name="Varghese N."/>
            <person name="Submissions S."/>
        </authorList>
    </citation>
    <scope>NUCLEOTIDE SEQUENCE [LARGE SCALE GENOMIC DNA]</scope>
    <source>
        <strain evidence="12">DSM 22127</strain>
    </source>
</reference>
<keyword evidence="5 9" id="KW-0812">Transmembrane</keyword>
<dbReference type="Gene3D" id="1.20.1720.10">
    <property type="entry name" value="Multidrug resistance protein D"/>
    <property type="match status" value="1"/>
</dbReference>
<dbReference type="RefSeq" id="WP_091733836.1">
    <property type="nucleotide sequence ID" value="NZ_LT629757.1"/>
</dbReference>
<evidence type="ECO:0000256" key="3">
    <source>
        <dbReference type="ARBA" id="ARBA00022448"/>
    </source>
</evidence>
<dbReference type="GO" id="GO:0005886">
    <property type="term" value="C:plasma membrane"/>
    <property type="evidence" value="ECO:0007669"/>
    <property type="project" value="UniProtKB-SubCell"/>
</dbReference>
<dbReference type="PANTHER" id="PTHR42718">
    <property type="entry name" value="MAJOR FACILITATOR SUPERFAMILY MULTIDRUG TRANSPORTER MFSC"/>
    <property type="match status" value="1"/>
</dbReference>
<evidence type="ECO:0000313" key="12">
    <source>
        <dbReference type="Proteomes" id="UP000198859"/>
    </source>
</evidence>
<comment type="subcellular location">
    <subcellularLocation>
        <location evidence="1">Cell membrane</location>
        <topology evidence="1">Multi-pass membrane protein</topology>
    </subcellularLocation>
</comment>
<feature type="transmembrane region" description="Helical" evidence="9">
    <location>
        <begin position="195"/>
        <end position="213"/>
    </location>
</feature>
<evidence type="ECO:0000259" key="10">
    <source>
        <dbReference type="PROSITE" id="PS50850"/>
    </source>
</evidence>
<feature type="transmembrane region" description="Helical" evidence="9">
    <location>
        <begin position="73"/>
        <end position="94"/>
    </location>
</feature>
<feature type="transmembrane region" description="Helical" evidence="9">
    <location>
        <begin position="398"/>
        <end position="416"/>
    </location>
</feature>
<dbReference type="GO" id="GO:0042910">
    <property type="term" value="F:xenobiotic transmembrane transporter activity"/>
    <property type="evidence" value="ECO:0007669"/>
    <property type="project" value="InterPro"/>
</dbReference>
<evidence type="ECO:0000313" key="11">
    <source>
        <dbReference type="EMBL" id="SDS68894.1"/>
    </source>
</evidence>
<dbReference type="STRING" id="642780.SAMN04488570_2451"/>
<dbReference type="PROSITE" id="PS50850">
    <property type="entry name" value="MFS"/>
    <property type="match status" value="1"/>
</dbReference>
<dbReference type="InterPro" id="IPR004812">
    <property type="entry name" value="Efflux_drug-R_Bcr/CmlA"/>
</dbReference>
<dbReference type="InterPro" id="IPR005829">
    <property type="entry name" value="Sugar_transporter_CS"/>
</dbReference>
<feature type="compositionally biased region" description="Basic and acidic residues" evidence="8">
    <location>
        <begin position="10"/>
        <end position="28"/>
    </location>
</feature>
<evidence type="ECO:0000256" key="7">
    <source>
        <dbReference type="ARBA" id="ARBA00023136"/>
    </source>
</evidence>
<dbReference type="EMBL" id="LT629757">
    <property type="protein sequence ID" value="SDS68894.1"/>
    <property type="molecule type" value="Genomic_DNA"/>
</dbReference>
<dbReference type="GO" id="GO:1990961">
    <property type="term" value="P:xenobiotic detoxification by transmembrane export across the plasma membrane"/>
    <property type="evidence" value="ECO:0007669"/>
    <property type="project" value="InterPro"/>
</dbReference>
<evidence type="ECO:0000256" key="9">
    <source>
        <dbReference type="SAM" id="Phobius"/>
    </source>
</evidence>
<feature type="region of interest" description="Disordered" evidence="8">
    <location>
        <begin position="1"/>
        <end position="28"/>
    </location>
</feature>
<dbReference type="NCBIfam" id="TIGR00710">
    <property type="entry name" value="efflux_Bcr_CflA"/>
    <property type="match status" value="1"/>
</dbReference>
<gene>
    <name evidence="11" type="ORF">SAMN04488570_2451</name>
</gene>
<evidence type="ECO:0000256" key="5">
    <source>
        <dbReference type="ARBA" id="ARBA00022692"/>
    </source>
</evidence>